<evidence type="ECO:0000256" key="1">
    <source>
        <dbReference type="ARBA" id="ARBA00004429"/>
    </source>
</evidence>
<keyword evidence="3 9" id="KW-0813">Transport</keyword>
<evidence type="ECO:0000256" key="5">
    <source>
        <dbReference type="ARBA" id="ARBA00022519"/>
    </source>
</evidence>
<feature type="transmembrane region" description="Helical" evidence="9">
    <location>
        <begin position="206"/>
        <end position="226"/>
    </location>
</feature>
<evidence type="ECO:0000313" key="11">
    <source>
        <dbReference type="EMBL" id="HIU94546.1"/>
    </source>
</evidence>
<comment type="subcellular location">
    <subcellularLocation>
        <location evidence="1">Cell inner membrane</location>
        <topology evidence="1">Multi-pass membrane protein</topology>
    </subcellularLocation>
    <subcellularLocation>
        <location evidence="9">Cell membrane</location>
        <topology evidence="9">Multi-pass membrane protein</topology>
    </subcellularLocation>
</comment>
<comment type="similarity">
    <text evidence="2 9">Belongs to the ABC-2 integral membrane protein family.</text>
</comment>
<keyword evidence="7 9" id="KW-1133">Transmembrane helix</keyword>
<dbReference type="PANTHER" id="PTHR30413:SF8">
    <property type="entry name" value="TRANSPORT PERMEASE PROTEIN"/>
    <property type="match status" value="1"/>
</dbReference>
<dbReference type="GO" id="GO:0140359">
    <property type="term" value="F:ABC-type transporter activity"/>
    <property type="evidence" value="ECO:0007669"/>
    <property type="project" value="InterPro"/>
</dbReference>
<feature type="transmembrane region" description="Helical" evidence="9">
    <location>
        <begin position="232"/>
        <end position="250"/>
    </location>
</feature>
<reference evidence="11" key="2">
    <citation type="journal article" date="2021" name="PeerJ">
        <title>Extensive microbial diversity within the chicken gut microbiome revealed by metagenomics and culture.</title>
        <authorList>
            <person name="Gilroy R."/>
            <person name="Ravi A."/>
            <person name="Getino M."/>
            <person name="Pursley I."/>
            <person name="Horton D.L."/>
            <person name="Alikhan N.F."/>
            <person name="Baker D."/>
            <person name="Gharbi K."/>
            <person name="Hall N."/>
            <person name="Watson M."/>
            <person name="Adriaenssens E.M."/>
            <person name="Foster-Nyarko E."/>
            <person name="Jarju S."/>
            <person name="Secka A."/>
            <person name="Antonio M."/>
            <person name="Oren A."/>
            <person name="Chaudhuri R.R."/>
            <person name="La Ragione R."/>
            <person name="Hildebrand F."/>
            <person name="Pallen M.J."/>
        </authorList>
    </citation>
    <scope>NUCLEOTIDE SEQUENCE</scope>
    <source>
        <strain evidence="11">ChiGjej2B2-16831</strain>
    </source>
</reference>
<feature type="transmembrane region" description="Helical" evidence="9">
    <location>
        <begin position="145"/>
        <end position="169"/>
    </location>
</feature>
<protein>
    <recommendedName>
        <fullName evidence="9">Transport permease protein</fullName>
    </recommendedName>
</protein>
<dbReference type="PROSITE" id="PS51012">
    <property type="entry name" value="ABC_TM2"/>
    <property type="match status" value="1"/>
</dbReference>
<evidence type="ECO:0000259" key="10">
    <source>
        <dbReference type="PROSITE" id="PS51012"/>
    </source>
</evidence>
<name>A0A9D1N4L2_9FIRM</name>
<evidence type="ECO:0000256" key="4">
    <source>
        <dbReference type="ARBA" id="ARBA00022475"/>
    </source>
</evidence>
<evidence type="ECO:0000256" key="8">
    <source>
        <dbReference type="ARBA" id="ARBA00023136"/>
    </source>
</evidence>
<dbReference type="GO" id="GO:0005886">
    <property type="term" value="C:plasma membrane"/>
    <property type="evidence" value="ECO:0007669"/>
    <property type="project" value="UniProtKB-SubCell"/>
</dbReference>
<dbReference type="GO" id="GO:0015920">
    <property type="term" value="P:lipopolysaccharide transport"/>
    <property type="evidence" value="ECO:0007669"/>
    <property type="project" value="TreeGrafter"/>
</dbReference>
<evidence type="ECO:0000256" key="3">
    <source>
        <dbReference type="ARBA" id="ARBA00022448"/>
    </source>
</evidence>
<dbReference type="Pfam" id="PF01061">
    <property type="entry name" value="ABC2_membrane"/>
    <property type="match status" value="1"/>
</dbReference>
<evidence type="ECO:0000256" key="6">
    <source>
        <dbReference type="ARBA" id="ARBA00022692"/>
    </source>
</evidence>
<reference evidence="11" key="1">
    <citation type="submission" date="2020-10" db="EMBL/GenBank/DDBJ databases">
        <authorList>
            <person name="Gilroy R."/>
        </authorList>
    </citation>
    <scope>NUCLEOTIDE SEQUENCE</scope>
    <source>
        <strain evidence="11">ChiGjej2B2-16831</strain>
    </source>
</reference>
<dbReference type="Proteomes" id="UP000824128">
    <property type="component" value="Unassembled WGS sequence"/>
</dbReference>
<evidence type="ECO:0000313" key="12">
    <source>
        <dbReference type="Proteomes" id="UP000824128"/>
    </source>
</evidence>
<dbReference type="InterPro" id="IPR047817">
    <property type="entry name" value="ABC2_TM_bact-type"/>
</dbReference>
<sequence>MKLVAKWTQRFRNHSFMFTELVKRDFKQKYKRSILGMGWSVLSPLLQLLIMRVVFTQFFARDISHYTVYLFAGNLTFAFFKESTTGGMSALMSNASIFTKINVPKYIFLLTKNVSAIINFAITLVIFFLFVAIDGIAFSWRFFMIAYPIVCLILFNIGIGLILSAMFVFFRDTQYLYDIATLLLMYLSAIFYSVEAYAPNIQRLFLLNPIYCYIKYIRLIVIDGVIPSLQYHLLLLLYAFAAVVIGGWIYKRQNHKFLYYV</sequence>
<dbReference type="AlphaFoldDB" id="A0A9D1N4L2"/>
<feature type="transmembrane region" description="Helical" evidence="9">
    <location>
        <begin position="175"/>
        <end position="194"/>
    </location>
</feature>
<feature type="transmembrane region" description="Helical" evidence="9">
    <location>
        <begin position="114"/>
        <end position="133"/>
    </location>
</feature>
<keyword evidence="6 9" id="KW-0812">Transmembrane</keyword>
<accession>A0A9D1N4L2</accession>
<feature type="transmembrane region" description="Helical" evidence="9">
    <location>
        <begin position="34"/>
        <end position="55"/>
    </location>
</feature>
<evidence type="ECO:0000256" key="2">
    <source>
        <dbReference type="ARBA" id="ARBA00007783"/>
    </source>
</evidence>
<dbReference type="EMBL" id="DVNZ01000165">
    <property type="protein sequence ID" value="HIU94546.1"/>
    <property type="molecule type" value="Genomic_DNA"/>
</dbReference>
<dbReference type="InterPro" id="IPR013525">
    <property type="entry name" value="ABC2_TM"/>
</dbReference>
<proteinExistence type="inferred from homology"/>
<gene>
    <name evidence="11" type="ORF">IAD24_05235</name>
</gene>
<dbReference type="PANTHER" id="PTHR30413">
    <property type="entry name" value="INNER MEMBRANE TRANSPORT PERMEASE"/>
    <property type="match status" value="1"/>
</dbReference>
<evidence type="ECO:0000256" key="7">
    <source>
        <dbReference type="ARBA" id="ARBA00022989"/>
    </source>
</evidence>
<organism evidence="11 12">
    <name type="scientific">Candidatus Aphodomorpha intestinavium</name>
    <dbReference type="NCBI Taxonomy" id="2840672"/>
    <lineage>
        <taxon>Bacteria</taxon>
        <taxon>Bacillati</taxon>
        <taxon>Bacillota</taxon>
        <taxon>Clostridia</taxon>
        <taxon>Eubacteriales</taxon>
        <taxon>Candidatus Aphodomorpha</taxon>
    </lineage>
</organism>
<keyword evidence="5" id="KW-0997">Cell inner membrane</keyword>
<feature type="domain" description="ABC transmembrane type-2" evidence="10">
    <location>
        <begin position="35"/>
        <end position="253"/>
    </location>
</feature>
<keyword evidence="4 9" id="KW-1003">Cell membrane</keyword>
<evidence type="ECO:0000256" key="9">
    <source>
        <dbReference type="RuleBase" id="RU361157"/>
    </source>
</evidence>
<comment type="caution">
    <text evidence="11">The sequence shown here is derived from an EMBL/GenBank/DDBJ whole genome shotgun (WGS) entry which is preliminary data.</text>
</comment>
<keyword evidence="8 9" id="KW-0472">Membrane</keyword>